<dbReference type="Proteomes" id="UP000762676">
    <property type="component" value="Unassembled WGS sequence"/>
</dbReference>
<evidence type="ECO:0000256" key="3">
    <source>
        <dbReference type="SAM" id="Phobius"/>
    </source>
</evidence>
<dbReference type="GO" id="GO:0005794">
    <property type="term" value="C:Golgi apparatus"/>
    <property type="evidence" value="ECO:0007669"/>
    <property type="project" value="TreeGrafter"/>
</dbReference>
<protein>
    <submittedName>
        <fullName evidence="6">Sortilin</fullName>
    </submittedName>
</protein>
<name>A0AAV4FU72_9GAST</name>
<reference evidence="6 7" key="1">
    <citation type="journal article" date="2021" name="Elife">
        <title>Chloroplast acquisition without the gene transfer in kleptoplastic sea slugs, Plakobranchus ocellatus.</title>
        <authorList>
            <person name="Maeda T."/>
            <person name="Takahashi S."/>
            <person name="Yoshida T."/>
            <person name="Shimamura S."/>
            <person name="Takaki Y."/>
            <person name="Nagai Y."/>
            <person name="Toyoda A."/>
            <person name="Suzuki Y."/>
            <person name="Arimoto A."/>
            <person name="Ishii H."/>
            <person name="Satoh N."/>
            <person name="Nishiyama T."/>
            <person name="Hasebe M."/>
            <person name="Maruyama T."/>
            <person name="Minagawa J."/>
            <person name="Obokata J."/>
            <person name="Shigenobu S."/>
        </authorList>
    </citation>
    <scope>NUCLEOTIDE SEQUENCE [LARGE SCALE GENOMIC DNA]</scope>
</reference>
<feature type="domain" description="Sortilin N-terminal" evidence="5">
    <location>
        <begin position="19"/>
        <end position="103"/>
    </location>
</feature>
<dbReference type="InterPro" id="IPR031777">
    <property type="entry name" value="Sortilin_C"/>
</dbReference>
<organism evidence="6 7">
    <name type="scientific">Elysia marginata</name>
    <dbReference type="NCBI Taxonomy" id="1093978"/>
    <lineage>
        <taxon>Eukaryota</taxon>
        <taxon>Metazoa</taxon>
        <taxon>Spiralia</taxon>
        <taxon>Lophotrochozoa</taxon>
        <taxon>Mollusca</taxon>
        <taxon>Gastropoda</taxon>
        <taxon>Heterobranchia</taxon>
        <taxon>Euthyneura</taxon>
        <taxon>Panpulmonata</taxon>
        <taxon>Sacoglossa</taxon>
        <taxon>Placobranchoidea</taxon>
        <taxon>Plakobranchidae</taxon>
        <taxon>Elysia</taxon>
    </lineage>
</organism>
<dbReference type="GO" id="GO:0006895">
    <property type="term" value="P:Golgi to endosome transport"/>
    <property type="evidence" value="ECO:0007669"/>
    <property type="project" value="TreeGrafter"/>
</dbReference>
<dbReference type="AlphaFoldDB" id="A0AAV4FU72"/>
<evidence type="ECO:0000256" key="1">
    <source>
        <dbReference type="ARBA" id="ARBA00022737"/>
    </source>
</evidence>
<feature type="region of interest" description="Disordered" evidence="2">
    <location>
        <begin position="306"/>
        <end position="366"/>
    </location>
</feature>
<gene>
    <name evidence="6" type="ORF">ElyMa_005815200</name>
</gene>
<keyword evidence="3" id="KW-1133">Transmembrane helix</keyword>
<evidence type="ECO:0000313" key="7">
    <source>
        <dbReference type="Proteomes" id="UP000762676"/>
    </source>
</evidence>
<dbReference type="SUPFAM" id="SSF110296">
    <property type="entry name" value="Oligoxyloglucan reducing end-specific cellobiohydrolase"/>
    <property type="match status" value="1"/>
</dbReference>
<dbReference type="Pfam" id="PF15902">
    <property type="entry name" value="Sortilin-Vps10"/>
    <property type="match status" value="1"/>
</dbReference>
<evidence type="ECO:0000259" key="4">
    <source>
        <dbReference type="Pfam" id="PF15901"/>
    </source>
</evidence>
<keyword evidence="7" id="KW-1185">Reference proteome</keyword>
<feature type="transmembrane region" description="Helical" evidence="3">
    <location>
        <begin position="263"/>
        <end position="285"/>
    </location>
</feature>
<keyword evidence="3" id="KW-0812">Transmembrane</keyword>
<dbReference type="InterPro" id="IPR050310">
    <property type="entry name" value="VPS10-sortilin"/>
</dbReference>
<dbReference type="GO" id="GO:0016020">
    <property type="term" value="C:membrane"/>
    <property type="evidence" value="ECO:0007669"/>
    <property type="project" value="TreeGrafter"/>
</dbReference>
<feature type="domain" description="Sortilin C-terminal" evidence="4">
    <location>
        <begin position="105"/>
        <end position="239"/>
    </location>
</feature>
<dbReference type="Pfam" id="PF15901">
    <property type="entry name" value="Sortilin_C"/>
    <property type="match status" value="1"/>
</dbReference>
<keyword evidence="1" id="KW-0677">Repeat</keyword>
<dbReference type="GO" id="GO:0016050">
    <property type="term" value="P:vesicle organization"/>
    <property type="evidence" value="ECO:0007669"/>
    <property type="project" value="TreeGrafter"/>
</dbReference>
<dbReference type="InterPro" id="IPR031778">
    <property type="entry name" value="Sortilin_N"/>
</dbReference>
<dbReference type="GO" id="GO:0006897">
    <property type="term" value="P:endocytosis"/>
    <property type="evidence" value="ECO:0007669"/>
    <property type="project" value="TreeGrafter"/>
</dbReference>
<dbReference type="EMBL" id="BMAT01011674">
    <property type="protein sequence ID" value="GFR77048.1"/>
    <property type="molecule type" value="Genomic_DNA"/>
</dbReference>
<comment type="caution">
    <text evidence="6">The sequence shown here is derived from an EMBL/GenBank/DDBJ whole genome shotgun (WGS) entry which is preliminary data.</text>
</comment>
<proteinExistence type="predicted"/>
<evidence type="ECO:0000313" key="6">
    <source>
        <dbReference type="EMBL" id="GFR77048.1"/>
    </source>
</evidence>
<keyword evidence="3" id="KW-0472">Membrane</keyword>
<dbReference type="GO" id="GO:0005829">
    <property type="term" value="C:cytosol"/>
    <property type="evidence" value="ECO:0007669"/>
    <property type="project" value="GOC"/>
</dbReference>
<evidence type="ECO:0000256" key="2">
    <source>
        <dbReference type="SAM" id="MobiDB-lite"/>
    </source>
</evidence>
<accession>A0AAV4FU72</accession>
<dbReference type="PANTHER" id="PTHR12106:SF23">
    <property type="entry name" value="SORTILIN"/>
    <property type="match status" value="1"/>
</dbReference>
<dbReference type="Gene3D" id="2.10.70.80">
    <property type="match status" value="1"/>
</dbReference>
<dbReference type="PANTHER" id="PTHR12106">
    <property type="entry name" value="SORTILIN RELATED"/>
    <property type="match status" value="1"/>
</dbReference>
<sequence>MHEIVNSMKKFCPHLTLSQMFTLGHVASNLQTTDPDVYLSTDGGYNFRKVLTGPHVYEIADSGGLLVAVPLEDYPDTIKFSTDEGHCWHSYKFTSDPLKFTGLLTEPGGKSMTVSIWGYHKDSKKWTVNGEGAGSQKLFFDTFQSRDNRDYEEWIPHFSLSKIEGREGCLLGMKEQFRKIKAGSWCRNGYSHIVDRQEGKCACSEEDYECYRLIPNDQCDPSNGFKPDSGIIDLKEVCKLGDDHQLFIDEMKPPEKSFGSGKFVIFGILTIVLVLVAVVGAFFTYKMVLLRRHTVVYRYSMLNQTDGESGDTEEFENALGAHDTLYRDSSDEEEVEQENKSPQRSNGRPFQLNKGYHDDSDDDMLG</sequence>
<evidence type="ECO:0000259" key="5">
    <source>
        <dbReference type="Pfam" id="PF15902"/>
    </source>
</evidence>